<evidence type="ECO:0000313" key="9">
    <source>
        <dbReference type="Proteomes" id="UP000321562"/>
    </source>
</evidence>
<accession>A0A5C6S670</accession>
<dbReference type="Gene3D" id="2.60.120.10">
    <property type="entry name" value="Jelly Rolls"/>
    <property type="match status" value="1"/>
</dbReference>
<evidence type="ECO:0000313" key="8">
    <source>
        <dbReference type="EMBL" id="TXB69807.1"/>
    </source>
</evidence>
<proteinExistence type="inferred from homology"/>
<dbReference type="PANTHER" id="PTHR21047">
    <property type="entry name" value="DTDP-6-DEOXY-D-GLUCOSE-3,5 EPIMERASE"/>
    <property type="match status" value="1"/>
</dbReference>
<dbReference type="RefSeq" id="WP_147097097.1">
    <property type="nucleotide sequence ID" value="NZ_JBHUFH010000001.1"/>
</dbReference>
<feature type="active site" description="Proton acceptor" evidence="5">
    <location>
        <position position="63"/>
    </location>
</feature>
<evidence type="ECO:0000256" key="2">
    <source>
        <dbReference type="ARBA" id="ARBA00001997"/>
    </source>
</evidence>
<dbReference type="EMBL" id="VOPL01000002">
    <property type="protein sequence ID" value="TXB69807.1"/>
    <property type="molecule type" value="Genomic_DNA"/>
</dbReference>
<name>A0A5C6S670_9RHOB</name>
<comment type="function">
    <text evidence="2 7">Catalyzes the epimerization of the C3' and C5'positions of dTDP-6-deoxy-D-xylo-4-hexulose, forming dTDP-6-deoxy-L-lyxo-4-hexulose.</text>
</comment>
<dbReference type="EC" id="5.1.3.13" evidence="3 7"/>
<dbReference type="InterPro" id="IPR014710">
    <property type="entry name" value="RmlC-like_jellyroll"/>
</dbReference>
<evidence type="ECO:0000256" key="6">
    <source>
        <dbReference type="PIRSR" id="PIRSR600888-3"/>
    </source>
</evidence>
<dbReference type="Pfam" id="PF00908">
    <property type="entry name" value="dTDP_sugar_isom"/>
    <property type="match status" value="1"/>
</dbReference>
<evidence type="ECO:0000256" key="5">
    <source>
        <dbReference type="PIRSR" id="PIRSR600888-1"/>
    </source>
</evidence>
<dbReference type="GO" id="GO:0019305">
    <property type="term" value="P:dTDP-rhamnose biosynthetic process"/>
    <property type="evidence" value="ECO:0007669"/>
    <property type="project" value="UniProtKB-UniRule"/>
</dbReference>
<organism evidence="8 9">
    <name type="scientific">Paracoccus aurantiacus</name>
    <dbReference type="NCBI Taxonomy" id="2599412"/>
    <lineage>
        <taxon>Bacteria</taxon>
        <taxon>Pseudomonadati</taxon>
        <taxon>Pseudomonadota</taxon>
        <taxon>Alphaproteobacteria</taxon>
        <taxon>Rhodobacterales</taxon>
        <taxon>Paracoccaceae</taxon>
        <taxon>Paracoccus</taxon>
    </lineage>
</organism>
<reference evidence="8 9" key="1">
    <citation type="submission" date="2019-08" db="EMBL/GenBank/DDBJ databases">
        <authorList>
            <person name="Ye J."/>
        </authorList>
    </citation>
    <scope>NUCLEOTIDE SEQUENCE [LARGE SCALE GENOMIC DNA]</scope>
    <source>
        <strain evidence="8 9">TK008</strain>
    </source>
</reference>
<keyword evidence="9" id="KW-1185">Reference proteome</keyword>
<dbReference type="NCBIfam" id="TIGR01221">
    <property type="entry name" value="rmlC"/>
    <property type="match status" value="1"/>
</dbReference>
<comment type="similarity">
    <text evidence="7">Belongs to the dTDP-4-dehydrorhamnose 3,5-epimerase family.</text>
</comment>
<feature type="site" description="Participates in a stacking interaction with the thymidine ring of dTDP-4-oxo-6-deoxyglucose" evidence="6">
    <location>
        <position position="139"/>
    </location>
</feature>
<dbReference type="PANTHER" id="PTHR21047:SF2">
    <property type="entry name" value="THYMIDINE DIPHOSPHO-4-KETO-RHAMNOSE 3,5-EPIMERASE"/>
    <property type="match status" value="1"/>
</dbReference>
<evidence type="ECO:0000256" key="4">
    <source>
        <dbReference type="ARBA" id="ARBA00019595"/>
    </source>
</evidence>
<keyword evidence="7 8" id="KW-0413">Isomerase</keyword>
<dbReference type="OrthoDB" id="9800680at2"/>
<dbReference type="GO" id="GO:0000271">
    <property type="term" value="P:polysaccharide biosynthetic process"/>
    <property type="evidence" value="ECO:0007669"/>
    <property type="project" value="TreeGrafter"/>
</dbReference>
<comment type="pathway">
    <text evidence="7">Carbohydrate biosynthesis; dTDP-L-rhamnose biosynthesis.</text>
</comment>
<evidence type="ECO:0000256" key="7">
    <source>
        <dbReference type="RuleBase" id="RU364069"/>
    </source>
</evidence>
<dbReference type="GO" id="GO:0005829">
    <property type="term" value="C:cytosol"/>
    <property type="evidence" value="ECO:0007669"/>
    <property type="project" value="TreeGrafter"/>
</dbReference>
<comment type="caution">
    <text evidence="8">The sequence shown here is derived from an EMBL/GenBank/DDBJ whole genome shotgun (WGS) entry which is preliminary data.</text>
</comment>
<evidence type="ECO:0000256" key="3">
    <source>
        <dbReference type="ARBA" id="ARBA00012098"/>
    </source>
</evidence>
<protein>
    <recommendedName>
        <fullName evidence="4 7">dTDP-4-dehydrorhamnose 3,5-epimerase</fullName>
        <ecNumber evidence="3 7">5.1.3.13</ecNumber>
    </recommendedName>
    <alternativeName>
        <fullName evidence="7">Thymidine diphospho-4-keto-rhamnose 3,5-epimerase</fullName>
    </alternativeName>
</protein>
<dbReference type="CDD" id="cd00438">
    <property type="entry name" value="cupin_RmlC"/>
    <property type="match status" value="1"/>
</dbReference>
<dbReference type="InterPro" id="IPR011051">
    <property type="entry name" value="RmlC_Cupin_sf"/>
</dbReference>
<comment type="subunit">
    <text evidence="7">Homodimer.</text>
</comment>
<comment type="catalytic activity">
    <reaction evidence="1 7">
        <text>dTDP-4-dehydro-6-deoxy-alpha-D-glucose = dTDP-4-dehydro-beta-L-rhamnose</text>
        <dbReference type="Rhea" id="RHEA:16969"/>
        <dbReference type="ChEBI" id="CHEBI:57649"/>
        <dbReference type="ChEBI" id="CHEBI:62830"/>
        <dbReference type="EC" id="5.1.3.13"/>
    </reaction>
</comment>
<dbReference type="GO" id="GO:0008830">
    <property type="term" value="F:dTDP-4-dehydrorhamnose 3,5-epimerase activity"/>
    <property type="evidence" value="ECO:0007669"/>
    <property type="project" value="UniProtKB-UniRule"/>
</dbReference>
<gene>
    <name evidence="8" type="primary">rfbC</name>
    <name evidence="8" type="ORF">FQV27_06715</name>
</gene>
<sequence length="184" mass="20332">MQIEQTTLPGVLLLTPRRHGDARGFFSESWNRKTLEEAGVDLPEFVQDNHSMSGAVGTLRGLHYQSPPMAQGKLVRCGRGALYDVAVDARLGSPTYGQWFGAELSFENGRQLWIPAGFLHGFVTREPDTEIVYKCTAHYSAANDGGVRWDSLGIDWGVDAPVLSDKDRDAPAFVNWQSPFTFEG</sequence>
<dbReference type="Proteomes" id="UP000321562">
    <property type="component" value="Unassembled WGS sequence"/>
</dbReference>
<dbReference type="SUPFAM" id="SSF51182">
    <property type="entry name" value="RmlC-like cupins"/>
    <property type="match status" value="1"/>
</dbReference>
<dbReference type="AlphaFoldDB" id="A0A5C6S670"/>
<evidence type="ECO:0000256" key="1">
    <source>
        <dbReference type="ARBA" id="ARBA00001298"/>
    </source>
</evidence>
<dbReference type="InterPro" id="IPR000888">
    <property type="entry name" value="RmlC-like"/>
</dbReference>
<dbReference type="UniPathway" id="UPA00124"/>
<feature type="active site" description="Proton donor" evidence="5">
    <location>
        <position position="133"/>
    </location>
</feature>